<keyword evidence="1" id="KW-0479">Metal-binding</keyword>
<feature type="compositionally biased region" description="Low complexity" evidence="6">
    <location>
        <begin position="331"/>
        <end position="373"/>
    </location>
</feature>
<dbReference type="OrthoDB" id="372803at2759"/>
<dbReference type="GO" id="GO:0000981">
    <property type="term" value="F:DNA-binding transcription factor activity, RNA polymerase II-specific"/>
    <property type="evidence" value="ECO:0007669"/>
    <property type="project" value="TreeGrafter"/>
</dbReference>
<dbReference type="Gene3D" id="3.30.160.60">
    <property type="entry name" value="Classic Zinc Finger"/>
    <property type="match status" value="5"/>
</dbReference>
<evidence type="ECO:0000313" key="8">
    <source>
        <dbReference type="EMBL" id="PHJ22605.1"/>
    </source>
</evidence>
<feature type="compositionally biased region" description="Polar residues" evidence="6">
    <location>
        <begin position="104"/>
        <end position="122"/>
    </location>
</feature>
<dbReference type="EMBL" id="MIGC01001596">
    <property type="protein sequence ID" value="PHJ22605.1"/>
    <property type="molecule type" value="Genomic_DNA"/>
</dbReference>
<dbReference type="GO" id="GO:0008270">
    <property type="term" value="F:zinc ion binding"/>
    <property type="evidence" value="ECO:0007669"/>
    <property type="project" value="UniProtKB-KW"/>
</dbReference>
<dbReference type="PROSITE" id="PS50157">
    <property type="entry name" value="ZINC_FINGER_C2H2_2"/>
    <property type="match status" value="7"/>
</dbReference>
<feature type="compositionally biased region" description="Polar residues" evidence="6">
    <location>
        <begin position="131"/>
        <end position="143"/>
    </location>
</feature>
<dbReference type="Proteomes" id="UP000221165">
    <property type="component" value="Unassembled WGS sequence"/>
</dbReference>
<sequence>MSKKGHFVSEPPEGLTSSSSASQMPSEKWICEVLGCGARFRKPAHLKRHSLVHTEERLFSCSHCSASFKRNEHLRRHMSIRHEGGGGGHALFSFSSSFTGPISDKTSSLASLNGNPTATPPLSQEIDLDTSDQSASPTTTTTKGDAAALSRQSSEGMVEAIVLPSVQTPHIDDQRPTRESSDDDLLSVHHDHHHHLPSRSSPKGTKEGENEEEKSTELTPKKVDSTRGEQSKRVDSRHRPFKCVKCGAAFLLKQHLKRHEKSHIGRHACEQCDAVFTKKRQLRWHKLEHLTLEAASKKERKDLSKKDHNHSTEEEPPSPLAFTSTSHRETPTSSSSSSSSTPSCVSSPRCCSTTRPATTTPITSSSDSTCSSSPCLGTHSEERAFFASSSNSSSPSSSSTTQASLKTKEQPQGLLSSSSSSSSQSSEETAGDSCCSLPSPLGLEDLRKTANQDERKQLKKSNRGRAEEEKIGLSLVQQETLEKEDEIVSKDNSDDKDHHSTTKEKERSHFSTSGRSQQRGGTEEAKGGDGDSSGKQAEEEKKEKMSFHCPHDNCDAVFTSLHSLYRHLKRVAERPRNYSCEVCKETFVQFSALVKHRRQEHPTNVHICEWCNKRYSRITRLREHIRKRHGGTSTAFGVMENRSNVLKMTEDKEFDDKDEADDLDTPSHMCPEPACGLSFSTASNMRVHYRVKHLQIREFLCQTCGMSFGFKSVLRR</sequence>
<dbReference type="InterPro" id="IPR036236">
    <property type="entry name" value="Znf_C2H2_sf"/>
</dbReference>
<feature type="region of interest" description="Disordered" evidence="6">
    <location>
        <begin position="1"/>
        <end position="21"/>
    </location>
</feature>
<feature type="domain" description="C2H2-type" evidence="7">
    <location>
        <begin position="241"/>
        <end position="268"/>
    </location>
</feature>
<dbReference type="GeneID" id="94426951"/>
<dbReference type="GO" id="GO:0005634">
    <property type="term" value="C:nucleus"/>
    <property type="evidence" value="ECO:0007669"/>
    <property type="project" value="TreeGrafter"/>
</dbReference>
<protein>
    <submittedName>
        <fullName evidence="8">Zinc c2h2 type domain-containing protein</fullName>
    </submittedName>
</protein>
<name>A0A2C6L4G0_9APIC</name>
<evidence type="ECO:0000256" key="4">
    <source>
        <dbReference type="ARBA" id="ARBA00022833"/>
    </source>
</evidence>
<gene>
    <name evidence="8" type="ORF">CSUI_003544</name>
</gene>
<feature type="compositionally biased region" description="Basic and acidic residues" evidence="6">
    <location>
        <begin position="298"/>
        <end position="313"/>
    </location>
</feature>
<feature type="compositionally biased region" description="Low complexity" evidence="6">
    <location>
        <begin position="416"/>
        <end position="426"/>
    </location>
</feature>
<feature type="domain" description="C2H2-type" evidence="7">
    <location>
        <begin position="29"/>
        <end position="58"/>
    </location>
</feature>
<organism evidence="8 9">
    <name type="scientific">Cystoisospora suis</name>
    <dbReference type="NCBI Taxonomy" id="483139"/>
    <lineage>
        <taxon>Eukaryota</taxon>
        <taxon>Sar</taxon>
        <taxon>Alveolata</taxon>
        <taxon>Apicomplexa</taxon>
        <taxon>Conoidasida</taxon>
        <taxon>Coccidia</taxon>
        <taxon>Eucoccidiorida</taxon>
        <taxon>Eimeriorina</taxon>
        <taxon>Sarcocystidae</taxon>
        <taxon>Cystoisospora</taxon>
    </lineage>
</organism>
<dbReference type="Pfam" id="PF00096">
    <property type="entry name" value="zf-C2H2"/>
    <property type="match status" value="3"/>
</dbReference>
<dbReference type="SUPFAM" id="SSF57667">
    <property type="entry name" value="beta-beta-alpha zinc fingers"/>
    <property type="match status" value="5"/>
</dbReference>
<keyword evidence="9" id="KW-1185">Reference proteome</keyword>
<evidence type="ECO:0000256" key="2">
    <source>
        <dbReference type="ARBA" id="ARBA00022737"/>
    </source>
</evidence>
<feature type="compositionally biased region" description="Basic and acidic residues" evidence="6">
    <location>
        <begin position="444"/>
        <end position="456"/>
    </location>
</feature>
<evidence type="ECO:0000256" key="6">
    <source>
        <dbReference type="SAM" id="MobiDB-lite"/>
    </source>
</evidence>
<dbReference type="Pfam" id="PF13912">
    <property type="entry name" value="zf-C2H2_6"/>
    <property type="match status" value="1"/>
</dbReference>
<reference evidence="8 9" key="1">
    <citation type="journal article" date="2017" name="Int. J. Parasitol.">
        <title>The genome of the protozoan parasite Cystoisospora suis and a reverse vaccinology approach to identify vaccine candidates.</title>
        <authorList>
            <person name="Palmieri N."/>
            <person name="Shrestha A."/>
            <person name="Ruttkowski B."/>
            <person name="Beck T."/>
            <person name="Vogl C."/>
            <person name="Tomley F."/>
            <person name="Blake D.P."/>
            <person name="Joachim A."/>
        </authorList>
    </citation>
    <scope>NUCLEOTIDE SEQUENCE [LARGE SCALE GENOMIC DNA]</scope>
    <source>
        <strain evidence="8 9">Wien I</strain>
    </source>
</reference>
<dbReference type="RefSeq" id="XP_067924282.1">
    <property type="nucleotide sequence ID" value="XM_068063740.1"/>
</dbReference>
<dbReference type="FunFam" id="3.30.160.60:FF:000446">
    <property type="entry name" value="Zinc finger protein"/>
    <property type="match status" value="1"/>
</dbReference>
<accession>A0A2C6L4G0</accession>
<dbReference type="GO" id="GO:0000977">
    <property type="term" value="F:RNA polymerase II transcription regulatory region sequence-specific DNA binding"/>
    <property type="evidence" value="ECO:0007669"/>
    <property type="project" value="TreeGrafter"/>
</dbReference>
<keyword evidence="2" id="KW-0677">Repeat</keyword>
<dbReference type="VEuPathDB" id="ToxoDB:CSUI_003544"/>
<comment type="caution">
    <text evidence="8">The sequence shown here is derived from an EMBL/GenBank/DDBJ whole genome shotgun (WGS) entry which is preliminary data.</text>
</comment>
<keyword evidence="4" id="KW-0862">Zinc</keyword>
<evidence type="ECO:0000313" key="9">
    <source>
        <dbReference type="Proteomes" id="UP000221165"/>
    </source>
</evidence>
<evidence type="ECO:0000256" key="1">
    <source>
        <dbReference type="ARBA" id="ARBA00022723"/>
    </source>
</evidence>
<dbReference type="InterPro" id="IPR013087">
    <property type="entry name" value="Znf_C2H2_type"/>
</dbReference>
<proteinExistence type="predicted"/>
<evidence type="ECO:0000256" key="5">
    <source>
        <dbReference type="PROSITE-ProRule" id="PRU00042"/>
    </source>
</evidence>
<feature type="compositionally biased region" description="Low complexity" evidence="6">
    <location>
        <begin position="388"/>
        <end position="399"/>
    </location>
</feature>
<feature type="compositionally biased region" description="Polar residues" evidence="6">
    <location>
        <begin position="510"/>
        <end position="520"/>
    </location>
</feature>
<feature type="region of interest" description="Disordered" evidence="6">
    <location>
        <begin position="298"/>
        <end position="373"/>
    </location>
</feature>
<feature type="domain" description="C2H2-type" evidence="7">
    <location>
        <begin position="267"/>
        <end position="294"/>
    </location>
</feature>
<keyword evidence="3 5" id="KW-0863">Zinc-finger</keyword>
<feature type="non-terminal residue" evidence="8">
    <location>
        <position position="716"/>
    </location>
</feature>
<feature type="domain" description="C2H2-type" evidence="7">
    <location>
        <begin position="578"/>
        <end position="601"/>
    </location>
</feature>
<dbReference type="FunFam" id="3.30.160.60:FF:000100">
    <property type="entry name" value="Zinc finger 45-like"/>
    <property type="match status" value="1"/>
</dbReference>
<dbReference type="PROSITE" id="PS00028">
    <property type="entry name" value="ZINC_FINGER_C2H2_1"/>
    <property type="match status" value="7"/>
</dbReference>
<feature type="compositionally biased region" description="Basic and acidic residues" evidence="6">
    <location>
        <begin position="204"/>
        <end position="238"/>
    </location>
</feature>
<feature type="domain" description="C2H2-type" evidence="7">
    <location>
        <begin position="606"/>
        <end position="634"/>
    </location>
</feature>
<evidence type="ECO:0000256" key="3">
    <source>
        <dbReference type="ARBA" id="ARBA00022771"/>
    </source>
</evidence>
<feature type="domain" description="C2H2-type" evidence="7">
    <location>
        <begin position="59"/>
        <end position="84"/>
    </location>
</feature>
<dbReference type="AlphaFoldDB" id="A0A2C6L4G0"/>
<feature type="compositionally biased region" description="Basic and acidic residues" evidence="6">
    <location>
        <begin position="170"/>
        <end position="180"/>
    </location>
</feature>
<feature type="domain" description="C2H2-type" evidence="7">
    <location>
        <begin position="668"/>
        <end position="698"/>
    </location>
</feature>
<evidence type="ECO:0000259" key="7">
    <source>
        <dbReference type="PROSITE" id="PS50157"/>
    </source>
</evidence>
<feature type="region of interest" description="Disordered" evidence="6">
    <location>
        <begin position="104"/>
        <end position="238"/>
    </location>
</feature>
<dbReference type="PANTHER" id="PTHR24409:SF295">
    <property type="entry name" value="AZ2-RELATED"/>
    <property type="match status" value="1"/>
</dbReference>
<feature type="region of interest" description="Disordered" evidence="6">
    <location>
        <begin position="386"/>
        <end position="544"/>
    </location>
</feature>
<dbReference type="SMART" id="SM00355">
    <property type="entry name" value="ZnF_C2H2"/>
    <property type="match status" value="8"/>
</dbReference>
<feature type="compositionally biased region" description="Basic and acidic residues" evidence="6">
    <location>
        <begin position="486"/>
        <end position="509"/>
    </location>
</feature>
<dbReference type="PANTHER" id="PTHR24409">
    <property type="entry name" value="ZINC FINGER PROTEIN 142"/>
    <property type="match status" value="1"/>
</dbReference>